<accession>A0A2Z6NAI4</accession>
<proteinExistence type="predicted"/>
<evidence type="ECO:0000313" key="1">
    <source>
        <dbReference type="EMBL" id="GAU32985.1"/>
    </source>
</evidence>
<gene>
    <name evidence="1" type="ORF">TSUD_358520</name>
</gene>
<protein>
    <submittedName>
        <fullName evidence="1">Uncharacterized protein</fullName>
    </submittedName>
</protein>
<reference evidence="2" key="1">
    <citation type="journal article" date="2017" name="Front. Plant Sci.">
        <title>Climate Clever Clovers: New Paradigm to Reduce the Environmental Footprint of Ruminants by Breeding Low Methanogenic Forages Utilizing Haplotype Variation.</title>
        <authorList>
            <person name="Kaur P."/>
            <person name="Appels R."/>
            <person name="Bayer P.E."/>
            <person name="Keeble-Gagnere G."/>
            <person name="Wang J."/>
            <person name="Hirakawa H."/>
            <person name="Shirasawa K."/>
            <person name="Vercoe P."/>
            <person name="Stefanova K."/>
            <person name="Durmic Z."/>
            <person name="Nichols P."/>
            <person name="Revell C."/>
            <person name="Isobe S.N."/>
            <person name="Edwards D."/>
            <person name="Erskine W."/>
        </authorList>
    </citation>
    <scope>NUCLEOTIDE SEQUENCE [LARGE SCALE GENOMIC DNA]</scope>
    <source>
        <strain evidence="2">cv. Daliak</strain>
    </source>
</reference>
<sequence>MAPHNVKDEIIRDDIATINFVLQLVDSTILEAGESEQKNATLNNGSSWAISEKQNIVMVQDDDLDEVAKTDIQVLKQKFGLIWWKERNL</sequence>
<dbReference type="Proteomes" id="UP000242715">
    <property type="component" value="Unassembled WGS sequence"/>
</dbReference>
<keyword evidence="2" id="KW-1185">Reference proteome</keyword>
<dbReference type="AlphaFoldDB" id="A0A2Z6NAI4"/>
<organism evidence="1 2">
    <name type="scientific">Trifolium subterraneum</name>
    <name type="common">Subterranean clover</name>
    <dbReference type="NCBI Taxonomy" id="3900"/>
    <lineage>
        <taxon>Eukaryota</taxon>
        <taxon>Viridiplantae</taxon>
        <taxon>Streptophyta</taxon>
        <taxon>Embryophyta</taxon>
        <taxon>Tracheophyta</taxon>
        <taxon>Spermatophyta</taxon>
        <taxon>Magnoliopsida</taxon>
        <taxon>eudicotyledons</taxon>
        <taxon>Gunneridae</taxon>
        <taxon>Pentapetalae</taxon>
        <taxon>rosids</taxon>
        <taxon>fabids</taxon>
        <taxon>Fabales</taxon>
        <taxon>Fabaceae</taxon>
        <taxon>Papilionoideae</taxon>
        <taxon>50 kb inversion clade</taxon>
        <taxon>NPAAA clade</taxon>
        <taxon>Hologalegina</taxon>
        <taxon>IRL clade</taxon>
        <taxon>Trifolieae</taxon>
        <taxon>Trifolium</taxon>
    </lineage>
</organism>
<dbReference type="EMBL" id="DF973513">
    <property type="protein sequence ID" value="GAU32985.1"/>
    <property type="molecule type" value="Genomic_DNA"/>
</dbReference>
<evidence type="ECO:0000313" key="2">
    <source>
        <dbReference type="Proteomes" id="UP000242715"/>
    </source>
</evidence>
<name>A0A2Z6NAI4_TRISU</name>